<dbReference type="CDD" id="cd01392">
    <property type="entry name" value="HTH_LacI"/>
    <property type="match status" value="1"/>
</dbReference>
<keyword evidence="1" id="KW-0805">Transcription regulation</keyword>
<dbReference type="PANTHER" id="PTHR30146">
    <property type="entry name" value="LACI-RELATED TRANSCRIPTIONAL REPRESSOR"/>
    <property type="match status" value="1"/>
</dbReference>
<dbReference type="SMART" id="SM00354">
    <property type="entry name" value="HTH_LACI"/>
    <property type="match status" value="1"/>
</dbReference>
<keyword evidence="3" id="KW-0804">Transcription</keyword>
<evidence type="ECO:0000256" key="3">
    <source>
        <dbReference type="ARBA" id="ARBA00023163"/>
    </source>
</evidence>
<dbReference type="SUPFAM" id="SSF53822">
    <property type="entry name" value="Periplasmic binding protein-like I"/>
    <property type="match status" value="1"/>
</dbReference>
<evidence type="ECO:0000256" key="2">
    <source>
        <dbReference type="ARBA" id="ARBA00023125"/>
    </source>
</evidence>
<evidence type="ECO:0000259" key="5">
    <source>
        <dbReference type="PROSITE" id="PS50932"/>
    </source>
</evidence>
<feature type="region of interest" description="Disordered" evidence="4">
    <location>
        <begin position="322"/>
        <end position="343"/>
    </location>
</feature>
<evidence type="ECO:0000256" key="4">
    <source>
        <dbReference type="SAM" id="MobiDB-lite"/>
    </source>
</evidence>
<sequence>MANVRDVALRAGVSISTVSRALSAPGLVSDATRLKVLEAAKALDYQPNAAARELRVGRTDAIGLLLPDLENPFFASVAKAVHGRARASGISVFTADSDEDPAQELDLVRSLSARVDGLVLASPRASDPDILAAVEGKTVVLLNRQVGDLPTITIDNADGAFQAVNHLRALGHQRIAYASGPAHSWSGEQRRVGMVAAAARIDDVQMVDLGNFQPYFSGGYPAADLAVASGASAVIAYNDLMALGIVDRLRHRGITVPDEMSVVGFDDVAVATLVSPALTTVRIPRAGLGRAAVDLLLGLLGPSPHGDRPDQTVRPPLPVELVVRSSTSVPGADQTAGSRRPMG</sequence>
<evidence type="ECO:0000313" key="6">
    <source>
        <dbReference type="EMBL" id="PFG34313.1"/>
    </source>
</evidence>
<dbReference type="Pfam" id="PF00356">
    <property type="entry name" value="LacI"/>
    <property type="match status" value="1"/>
</dbReference>
<dbReference type="InterPro" id="IPR000843">
    <property type="entry name" value="HTH_LacI"/>
</dbReference>
<evidence type="ECO:0000256" key="1">
    <source>
        <dbReference type="ARBA" id="ARBA00023015"/>
    </source>
</evidence>
<name>A0A2A9E648_9MICO</name>
<dbReference type="CDD" id="cd06267">
    <property type="entry name" value="PBP1_LacI_sugar_binding-like"/>
    <property type="match status" value="1"/>
</dbReference>
<feature type="domain" description="HTH lacI-type" evidence="5">
    <location>
        <begin position="2"/>
        <end position="56"/>
    </location>
</feature>
<reference evidence="6 7" key="1">
    <citation type="submission" date="2017-10" db="EMBL/GenBank/DDBJ databases">
        <title>Sequencing the genomes of 1000 actinobacteria strains.</title>
        <authorList>
            <person name="Klenk H.-P."/>
        </authorList>
    </citation>
    <scope>NUCLEOTIDE SEQUENCE [LARGE SCALE GENOMIC DNA]</scope>
    <source>
        <strain evidence="6 7">DSM 18966</strain>
    </source>
</reference>
<dbReference type="RefSeq" id="WP_098456517.1">
    <property type="nucleotide sequence ID" value="NZ_PDJG01000001.1"/>
</dbReference>
<dbReference type="PROSITE" id="PS50932">
    <property type="entry name" value="HTH_LACI_2"/>
    <property type="match status" value="1"/>
</dbReference>
<gene>
    <name evidence="6" type="ORF">ATL42_2219</name>
</gene>
<dbReference type="InterPro" id="IPR046335">
    <property type="entry name" value="LacI/GalR-like_sensor"/>
</dbReference>
<dbReference type="OrthoDB" id="3258243at2"/>
<keyword evidence="2" id="KW-0238">DNA-binding</keyword>
<protein>
    <submittedName>
        <fullName evidence="6">LacI family transcriptional regulator</fullName>
    </submittedName>
</protein>
<dbReference type="Gene3D" id="1.10.260.40">
    <property type="entry name" value="lambda repressor-like DNA-binding domains"/>
    <property type="match status" value="1"/>
</dbReference>
<dbReference type="AlphaFoldDB" id="A0A2A9E648"/>
<dbReference type="InterPro" id="IPR028082">
    <property type="entry name" value="Peripla_BP_I"/>
</dbReference>
<dbReference type="Proteomes" id="UP000225548">
    <property type="component" value="Unassembled WGS sequence"/>
</dbReference>
<organism evidence="6 7">
    <name type="scientific">Sanguibacter antarcticus</name>
    <dbReference type="NCBI Taxonomy" id="372484"/>
    <lineage>
        <taxon>Bacteria</taxon>
        <taxon>Bacillati</taxon>
        <taxon>Actinomycetota</taxon>
        <taxon>Actinomycetes</taxon>
        <taxon>Micrococcales</taxon>
        <taxon>Sanguibacteraceae</taxon>
        <taxon>Sanguibacter</taxon>
    </lineage>
</organism>
<dbReference type="EMBL" id="PDJG01000001">
    <property type="protein sequence ID" value="PFG34313.1"/>
    <property type="molecule type" value="Genomic_DNA"/>
</dbReference>
<proteinExistence type="predicted"/>
<dbReference type="PROSITE" id="PS00356">
    <property type="entry name" value="HTH_LACI_1"/>
    <property type="match status" value="1"/>
</dbReference>
<dbReference type="SUPFAM" id="SSF47413">
    <property type="entry name" value="lambda repressor-like DNA-binding domains"/>
    <property type="match status" value="1"/>
</dbReference>
<dbReference type="InterPro" id="IPR010982">
    <property type="entry name" value="Lambda_DNA-bd_dom_sf"/>
</dbReference>
<dbReference type="Pfam" id="PF13377">
    <property type="entry name" value="Peripla_BP_3"/>
    <property type="match status" value="1"/>
</dbReference>
<dbReference type="GO" id="GO:0000976">
    <property type="term" value="F:transcription cis-regulatory region binding"/>
    <property type="evidence" value="ECO:0007669"/>
    <property type="project" value="TreeGrafter"/>
</dbReference>
<evidence type="ECO:0000313" key="7">
    <source>
        <dbReference type="Proteomes" id="UP000225548"/>
    </source>
</evidence>
<dbReference type="PANTHER" id="PTHR30146:SF138">
    <property type="entry name" value="TRANSCRIPTIONAL REGULATORY PROTEIN"/>
    <property type="match status" value="1"/>
</dbReference>
<dbReference type="Gene3D" id="3.40.50.2300">
    <property type="match status" value="2"/>
</dbReference>
<accession>A0A2A9E648</accession>
<dbReference type="GO" id="GO:0003700">
    <property type="term" value="F:DNA-binding transcription factor activity"/>
    <property type="evidence" value="ECO:0007669"/>
    <property type="project" value="TreeGrafter"/>
</dbReference>
<comment type="caution">
    <text evidence="6">The sequence shown here is derived from an EMBL/GenBank/DDBJ whole genome shotgun (WGS) entry which is preliminary data.</text>
</comment>
<keyword evidence="7" id="KW-1185">Reference proteome</keyword>